<accession>A0A367S140</accession>
<protein>
    <submittedName>
        <fullName evidence="2">Uncharacterized protein</fullName>
    </submittedName>
</protein>
<gene>
    <name evidence="1" type="ORF">A6769_35435</name>
    <name evidence="2" type="ORF">A6769_38740</name>
</gene>
<name>A0A367S140_NOSPU</name>
<sequence length="148" mass="17049">MAGTILRNEYEKIVGQVSDYTWPRILRRLEISDTTSAKAGVILLVRAYAQLKLLNPNRTIRLSDVQRYEFICSNLPQLSCNGAQLFEALQRLEPRPSKPTIYRWGQEIGVPFSVDKMYTEIEIQQWVKKIASQTKFKFRQPKSIGVAS</sequence>
<dbReference type="EMBL" id="LXQE01000031">
    <property type="protein sequence ID" value="RCJ41152.1"/>
    <property type="molecule type" value="Genomic_DNA"/>
</dbReference>
<evidence type="ECO:0000313" key="1">
    <source>
        <dbReference type="EMBL" id="RCJ29546.1"/>
    </source>
</evidence>
<evidence type="ECO:0000313" key="3">
    <source>
        <dbReference type="Proteomes" id="UP000252085"/>
    </source>
</evidence>
<dbReference type="Proteomes" id="UP000252085">
    <property type="component" value="Unassembled WGS sequence"/>
</dbReference>
<evidence type="ECO:0000313" key="2">
    <source>
        <dbReference type="EMBL" id="RCJ41152.1"/>
    </source>
</evidence>
<proteinExistence type="predicted"/>
<organism evidence="2 3">
    <name type="scientific">Nostoc punctiforme NIES-2108</name>
    <dbReference type="NCBI Taxonomy" id="1356359"/>
    <lineage>
        <taxon>Bacteria</taxon>
        <taxon>Bacillati</taxon>
        <taxon>Cyanobacteriota</taxon>
        <taxon>Cyanophyceae</taxon>
        <taxon>Nostocales</taxon>
        <taxon>Nostocaceae</taxon>
        <taxon>Nostoc</taxon>
    </lineage>
</organism>
<comment type="caution">
    <text evidence="2">The sequence shown here is derived from an EMBL/GenBank/DDBJ whole genome shotgun (WGS) entry which is preliminary data.</text>
</comment>
<reference evidence="2 3" key="1">
    <citation type="submission" date="2016-04" db="EMBL/GenBank/DDBJ databases">
        <authorList>
            <person name="Evans L.H."/>
            <person name="Alamgir A."/>
            <person name="Owens N."/>
            <person name="Weber N.D."/>
            <person name="Virtaneva K."/>
            <person name="Barbian K."/>
            <person name="Babar A."/>
            <person name="Rosenke K."/>
        </authorList>
    </citation>
    <scope>NUCLEOTIDE SEQUENCE [LARGE SCALE GENOMIC DNA]</scope>
    <source>
        <strain evidence="2">NIES-2108</strain>
    </source>
</reference>
<dbReference type="EMBL" id="LXQE01000196">
    <property type="protein sequence ID" value="RCJ29546.1"/>
    <property type="molecule type" value="Genomic_DNA"/>
</dbReference>
<dbReference type="AlphaFoldDB" id="A0A367S140"/>